<evidence type="ECO:0000313" key="1">
    <source>
        <dbReference type="EMBL" id="KAI4333035.1"/>
    </source>
</evidence>
<reference evidence="1 2" key="1">
    <citation type="journal article" date="2022" name="DNA Res.">
        <title>Chromosomal-level genome assembly of the orchid tree Bauhinia variegata (Leguminosae; Cercidoideae) supports the allotetraploid origin hypothesis of Bauhinia.</title>
        <authorList>
            <person name="Zhong Y."/>
            <person name="Chen Y."/>
            <person name="Zheng D."/>
            <person name="Pang J."/>
            <person name="Liu Y."/>
            <person name="Luo S."/>
            <person name="Meng S."/>
            <person name="Qian L."/>
            <person name="Wei D."/>
            <person name="Dai S."/>
            <person name="Zhou R."/>
        </authorList>
    </citation>
    <scope>NUCLEOTIDE SEQUENCE [LARGE SCALE GENOMIC DNA]</scope>
    <source>
        <strain evidence="1">BV-YZ2020</strain>
    </source>
</reference>
<name>A0ACB9NEA6_BAUVA</name>
<protein>
    <submittedName>
        <fullName evidence="1">Uncharacterized protein</fullName>
    </submittedName>
</protein>
<comment type="caution">
    <text evidence="1">The sequence shown here is derived from an EMBL/GenBank/DDBJ whole genome shotgun (WGS) entry which is preliminary data.</text>
</comment>
<sequence length="160" mass="17614">MASLSFIFSGSPTVTHSLPFTFTSRASLSSPPFPNSRAVRFAGYPCHRKVRGLSVVTRAGPSTSSYVFAFALPLSLLAGTIFTSIRIADKLDADFLEEMAMNEALMEADGVDDDYETDDDEDDDPATILEEEPEPEPETLLEKEPEPALPRTRNRPKREA</sequence>
<dbReference type="Proteomes" id="UP000828941">
    <property type="component" value="Chromosome 7"/>
</dbReference>
<organism evidence="1 2">
    <name type="scientific">Bauhinia variegata</name>
    <name type="common">Purple orchid tree</name>
    <name type="synonym">Phanera variegata</name>
    <dbReference type="NCBI Taxonomy" id="167791"/>
    <lineage>
        <taxon>Eukaryota</taxon>
        <taxon>Viridiplantae</taxon>
        <taxon>Streptophyta</taxon>
        <taxon>Embryophyta</taxon>
        <taxon>Tracheophyta</taxon>
        <taxon>Spermatophyta</taxon>
        <taxon>Magnoliopsida</taxon>
        <taxon>eudicotyledons</taxon>
        <taxon>Gunneridae</taxon>
        <taxon>Pentapetalae</taxon>
        <taxon>rosids</taxon>
        <taxon>fabids</taxon>
        <taxon>Fabales</taxon>
        <taxon>Fabaceae</taxon>
        <taxon>Cercidoideae</taxon>
        <taxon>Cercideae</taxon>
        <taxon>Bauhiniinae</taxon>
        <taxon>Bauhinia</taxon>
    </lineage>
</organism>
<accession>A0ACB9NEA6</accession>
<dbReference type="EMBL" id="CM039432">
    <property type="protein sequence ID" value="KAI4333035.1"/>
    <property type="molecule type" value="Genomic_DNA"/>
</dbReference>
<proteinExistence type="predicted"/>
<evidence type="ECO:0000313" key="2">
    <source>
        <dbReference type="Proteomes" id="UP000828941"/>
    </source>
</evidence>
<gene>
    <name evidence="1" type="ORF">L6164_017892</name>
</gene>
<keyword evidence="2" id="KW-1185">Reference proteome</keyword>